<proteinExistence type="inferred from homology"/>
<dbReference type="Pfam" id="PF20431">
    <property type="entry name" value="E_motif"/>
    <property type="match status" value="1"/>
</dbReference>
<dbReference type="FunFam" id="1.25.40.10:FF:000366">
    <property type="entry name" value="Pentatricopeptide (PPR) repeat-containing protein"/>
    <property type="match status" value="1"/>
</dbReference>
<dbReference type="Proteomes" id="UP000504603">
    <property type="component" value="Unplaced"/>
</dbReference>
<dbReference type="SUPFAM" id="SSF48452">
    <property type="entry name" value="TPR-like"/>
    <property type="match status" value="1"/>
</dbReference>
<dbReference type="PANTHER" id="PTHR47926:SF533">
    <property type="entry name" value="DYW DOMAIN-CONTAINING PROTEIN"/>
    <property type="match status" value="1"/>
</dbReference>
<dbReference type="FunFam" id="1.25.40.10:FF:000125">
    <property type="entry name" value="Pentatricopeptide repeat-containing protein"/>
    <property type="match status" value="1"/>
</dbReference>
<dbReference type="OrthoDB" id="1868231at2759"/>
<dbReference type="RefSeq" id="XP_022148556.1">
    <property type="nucleotide sequence ID" value="XM_022292864.1"/>
</dbReference>
<dbReference type="GO" id="GO:0008270">
    <property type="term" value="F:zinc ion binding"/>
    <property type="evidence" value="ECO:0007669"/>
    <property type="project" value="InterPro"/>
</dbReference>
<dbReference type="FunFam" id="1.25.40.10:FF:002130">
    <property type="entry name" value="Pentatricopeptide repeat-containing protein mitochondrial"/>
    <property type="match status" value="1"/>
</dbReference>
<evidence type="ECO:0000256" key="2">
    <source>
        <dbReference type="ARBA" id="ARBA00022737"/>
    </source>
</evidence>
<feature type="domain" description="DYW" evidence="4">
    <location>
        <begin position="821"/>
        <end position="913"/>
    </location>
</feature>
<dbReference type="GO" id="GO:0009451">
    <property type="term" value="P:RNA modification"/>
    <property type="evidence" value="ECO:0007669"/>
    <property type="project" value="InterPro"/>
</dbReference>
<dbReference type="GO" id="GO:0048731">
    <property type="term" value="P:system development"/>
    <property type="evidence" value="ECO:0007669"/>
    <property type="project" value="UniProtKB-ARBA"/>
</dbReference>
<dbReference type="NCBIfam" id="TIGR00756">
    <property type="entry name" value="PPR"/>
    <property type="match status" value="9"/>
</dbReference>
<dbReference type="InterPro" id="IPR002885">
    <property type="entry name" value="PPR_rpt"/>
</dbReference>
<feature type="repeat" description="PPR" evidence="3">
    <location>
        <begin position="607"/>
        <end position="641"/>
    </location>
</feature>
<feature type="repeat" description="PPR" evidence="3">
    <location>
        <begin position="476"/>
        <end position="510"/>
    </location>
</feature>
<dbReference type="GeneID" id="111017187"/>
<dbReference type="Pfam" id="PF14432">
    <property type="entry name" value="DYW_deaminase"/>
    <property type="match status" value="1"/>
</dbReference>
<evidence type="ECO:0000313" key="5">
    <source>
        <dbReference type="Proteomes" id="UP000504603"/>
    </source>
</evidence>
<evidence type="ECO:0000256" key="1">
    <source>
        <dbReference type="ARBA" id="ARBA00006643"/>
    </source>
</evidence>
<dbReference type="PROSITE" id="PS51375">
    <property type="entry name" value="PPR"/>
    <property type="match status" value="9"/>
</dbReference>
<dbReference type="KEGG" id="mcha:111017187"/>
<feature type="repeat" description="PPR" evidence="3">
    <location>
        <begin position="282"/>
        <end position="316"/>
    </location>
</feature>
<keyword evidence="2" id="KW-0677">Repeat</keyword>
<protein>
    <submittedName>
        <fullName evidence="6">Pentatricopeptide repeat-containing protein At4g02750-like</fullName>
    </submittedName>
</protein>
<feature type="repeat" description="PPR" evidence="3">
    <location>
        <begin position="375"/>
        <end position="409"/>
    </location>
</feature>
<feature type="repeat" description="PPR" evidence="3">
    <location>
        <begin position="119"/>
        <end position="153"/>
    </location>
</feature>
<dbReference type="FunFam" id="1.25.40.10:FF:000442">
    <property type="entry name" value="Pentatricopeptide repeat-containing protein At3g49710"/>
    <property type="match status" value="1"/>
</dbReference>
<dbReference type="Pfam" id="PF01535">
    <property type="entry name" value="PPR"/>
    <property type="match status" value="9"/>
</dbReference>
<feature type="repeat" description="PPR" evidence="3">
    <location>
        <begin position="344"/>
        <end position="374"/>
    </location>
</feature>
<evidence type="ECO:0000256" key="3">
    <source>
        <dbReference type="PROSITE-ProRule" id="PRU00708"/>
    </source>
</evidence>
<accession>A0A6J1D5R5</accession>
<evidence type="ECO:0000313" key="6">
    <source>
        <dbReference type="RefSeq" id="XP_022148556.1"/>
    </source>
</evidence>
<dbReference type="PANTHER" id="PTHR47926">
    <property type="entry name" value="PENTATRICOPEPTIDE REPEAT-CONTAINING PROTEIN"/>
    <property type="match status" value="1"/>
</dbReference>
<dbReference type="InterPro" id="IPR032867">
    <property type="entry name" value="DYW_dom"/>
</dbReference>
<feature type="repeat" description="PPR" evidence="3">
    <location>
        <begin position="88"/>
        <end position="118"/>
    </location>
</feature>
<dbReference type="Pfam" id="PF13041">
    <property type="entry name" value="PPR_2"/>
    <property type="match status" value="2"/>
</dbReference>
<feature type="repeat" description="PPR" evidence="3">
    <location>
        <begin position="181"/>
        <end position="215"/>
    </location>
</feature>
<dbReference type="FunFam" id="1.25.40.10:FF:000031">
    <property type="entry name" value="Pentatricopeptide repeat-containing protein mitochondrial"/>
    <property type="match status" value="1"/>
</dbReference>
<organism evidence="5 6">
    <name type="scientific">Momordica charantia</name>
    <name type="common">Bitter gourd</name>
    <name type="synonym">Balsam pear</name>
    <dbReference type="NCBI Taxonomy" id="3673"/>
    <lineage>
        <taxon>Eukaryota</taxon>
        <taxon>Viridiplantae</taxon>
        <taxon>Streptophyta</taxon>
        <taxon>Embryophyta</taxon>
        <taxon>Tracheophyta</taxon>
        <taxon>Spermatophyta</taxon>
        <taxon>Magnoliopsida</taxon>
        <taxon>eudicotyledons</taxon>
        <taxon>Gunneridae</taxon>
        <taxon>Pentapetalae</taxon>
        <taxon>rosids</taxon>
        <taxon>fabids</taxon>
        <taxon>Cucurbitales</taxon>
        <taxon>Cucurbitaceae</taxon>
        <taxon>Momordiceae</taxon>
        <taxon>Momordica</taxon>
    </lineage>
</organism>
<name>A0A6J1D5R5_MOMCH</name>
<dbReference type="InterPro" id="IPR011990">
    <property type="entry name" value="TPR-like_helical_dom_sf"/>
</dbReference>
<comment type="similarity">
    <text evidence="1">Belongs to the PPR family. PCMP-H subfamily.</text>
</comment>
<keyword evidence="5" id="KW-1185">Reference proteome</keyword>
<dbReference type="Gene3D" id="1.25.40.10">
    <property type="entry name" value="Tetratricopeptide repeat domain"/>
    <property type="match status" value="6"/>
</dbReference>
<dbReference type="GO" id="GO:0003723">
    <property type="term" value="F:RNA binding"/>
    <property type="evidence" value="ECO:0007669"/>
    <property type="project" value="InterPro"/>
</dbReference>
<reference evidence="6" key="1">
    <citation type="submission" date="2025-08" db="UniProtKB">
        <authorList>
            <consortium name="RefSeq"/>
        </authorList>
    </citation>
    <scope>IDENTIFICATION</scope>
    <source>
        <strain evidence="6">OHB3-1</strain>
    </source>
</reference>
<dbReference type="InterPro" id="IPR046848">
    <property type="entry name" value="E_motif"/>
</dbReference>
<evidence type="ECO:0000259" key="4">
    <source>
        <dbReference type="Pfam" id="PF14432"/>
    </source>
</evidence>
<dbReference type="AlphaFoldDB" id="A0A6J1D5R5"/>
<feature type="repeat" description="PPR" evidence="3">
    <location>
        <begin position="642"/>
        <end position="676"/>
    </location>
</feature>
<sequence>MIRRLLFHFRRISTLPITQDNPKSSIVFQCNKSILQLTKLGRLAEARHVFDSMSHRDSVSWNSMIAGYAQNGLLHVAQVLFDAFGGKNVRTWTILLTGYARHGLIREAGMIFESMPERNIVSWNAMISGYVRTGDLRTARKLFDEMPERNVVSWNQIITGYCHSGMVIEARELFDRMEERNSVSWMVMISGYVEIGEYREAWHLFSRMSRSGARPDQAIFVVAFSTVTWLDNLELLESLRTMAVKTGYESDVLVGTATLNAYTMNGCLEPAYRFFETMPEKNEYSWTTMISAFSQCDRLNDAIALYERTSEKSVAVQTVIITAFAQKGRIQEARNKFEEIVNPNVVAWNAMVAAYAHNGMLDEAKDTFLRMPVRNAVSWAAMIAGLAQNGQSIDALELFAELHRSGTVPNHSSFTSALFACSNIGFVKVGRQIHSLSIKMRCQFNLFVGNGLISMYAKCKGINDAPLLFNTMKNKDTVSWNCLISGFVENCMLDEARKIFEGMPERDVVSWTTIISGYEQTGHEDVAFMLFHDMLTVGTKPNESTISSLLSACASLCTTKLGEQIHALTYKLGLNSCLFVCNALITMYFKCGSLEGLSVFKEMSSRDTVTWNAVLVGCAQNGLGKDAIAIFKQMEAAGVLPNEITFIGVLSACSHTGLVDEGWKYFSFMNDHGITPSVKHYTCLVELLGRAGKLSDAEALIENMPVNQDCVIWEALLGACRIHGNLELAKKVAGRLLNMGTGRPGTYVILSNVYACKGQWEKVAEVRKTMINKGVTKEPGISWIQIKGRVHFFLTKDDSHDEIGEIHSCLKALLKRLTTAGYVPDTNFVLHDVGDEQKQDELLYHGEKLAVAYGILCTPNAMPIRIMKNLRICGDCHSFMKFVSQVTQRKIIIRDGNRFHHFRDGLCNCGDYW</sequence>
<gene>
    <name evidence="6" type="primary">LOC111017187</name>
</gene>
<dbReference type="InterPro" id="IPR046960">
    <property type="entry name" value="PPR_At4g14850-like_plant"/>
</dbReference>